<evidence type="ECO:0008006" key="7">
    <source>
        <dbReference type="Google" id="ProtNLM"/>
    </source>
</evidence>
<organism evidence="5 6">
    <name type="scientific">Aspergillus arachidicola</name>
    <dbReference type="NCBI Taxonomy" id="656916"/>
    <lineage>
        <taxon>Eukaryota</taxon>
        <taxon>Fungi</taxon>
        <taxon>Dikarya</taxon>
        <taxon>Ascomycota</taxon>
        <taxon>Pezizomycotina</taxon>
        <taxon>Eurotiomycetes</taxon>
        <taxon>Eurotiomycetidae</taxon>
        <taxon>Eurotiales</taxon>
        <taxon>Aspergillaceae</taxon>
        <taxon>Aspergillus</taxon>
        <taxon>Aspergillus subgen. Circumdati</taxon>
    </lineage>
</organism>
<evidence type="ECO:0000256" key="3">
    <source>
        <dbReference type="SAM" id="SignalP"/>
    </source>
</evidence>
<dbReference type="Proteomes" id="UP000325558">
    <property type="component" value="Unassembled WGS sequence"/>
</dbReference>
<evidence type="ECO:0000256" key="2">
    <source>
        <dbReference type="SAM" id="Phobius"/>
    </source>
</evidence>
<evidence type="ECO:0000313" key="6">
    <source>
        <dbReference type="Proteomes" id="UP000231358"/>
    </source>
</evidence>
<proteinExistence type="predicted"/>
<sequence>MNLPPPLYLLFFLLIQSVYSVQTCYWPDGTPATEDVPCSDEKYAPCCRSGNLCLSNNLCLNVAIQPYVLSRGACTDPNWDSDNCPQFCTNVSRSSGSSLFPLGLNSNGLAEYCCNQPVSNGSEVTCNSASGSPFFVPDATLVAGYAALANVSSLSASTSASNSTSSSSPSPSSSSSSSSSNSRDVAIGAGVGVPLGVIALGAIAWALWERRARTKGLAAAAAAAGGGGGGGSVGAGGWAGGNGAVASSVAGSNSQYGIQRYETEQWKNAARPAELTTSARTHELAS</sequence>
<dbReference type="Proteomes" id="UP000231358">
    <property type="component" value="Unassembled WGS sequence"/>
</dbReference>
<gene>
    <name evidence="5" type="ORF">AARAC_002909</name>
    <name evidence="4" type="ORF">BDV24DRAFT_158795</name>
</gene>
<dbReference type="EMBL" id="ML737117">
    <property type="protein sequence ID" value="KAE8345991.1"/>
    <property type="molecule type" value="Genomic_DNA"/>
</dbReference>
<reference evidence="4" key="2">
    <citation type="submission" date="2019-04" db="EMBL/GenBank/DDBJ databases">
        <title>Friends and foes A comparative genomics study of 23 Aspergillus species from section Flavi.</title>
        <authorList>
            <consortium name="DOE Joint Genome Institute"/>
            <person name="Kjaerbolling I."/>
            <person name="Vesth T."/>
            <person name="Frisvad J.C."/>
            <person name="Nybo J.L."/>
            <person name="Theobald S."/>
            <person name="Kildgaard S."/>
            <person name="Isbrandt T."/>
            <person name="Kuo A."/>
            <person name="Sato A."/>
            <person name="Lyhne E.K."/>
            <person name="Kogle M.E."/>
            <person name="Wiebenga A."/>
            <person name="Kun R.S."/>
            <person name="Lubbers R.J."/>
            <person name="Makela M.R."/>
            <person name="Barry K."/>
            <person name="Chovatia M."/>
            <person name="Clum A."/>
            <person name="Daum C."/>
            <person name="Haridas S."/>
            <person name="He G."/>
            <person name="LaButti K."/>
            <person name="Lipzen A."/>
            <person name="Mondo S."/>
            <person name="Riley R."/>
            <person name="Salamov A."/>
            <person name="Simmons B.A."/>
            <person name="Magnuson J.K."/>
            <person name="Henrissat B."/>
            <person name="Mortensen U.H."/>
            <person name="Larsen T.O."/>
            <person name="Devries R.P."/>
            <person name="Grigoriev I.V."/>
            <person name="Machida M."/>
            <person name="Baker S.E."/>
            <person name="Andersen M.R."/>
        </authorList>
    </citation>
    <scope>NUCLEOTIDE SEQUENCE</scope>
    <source>
        <strain evidence="4">CBS 117612</strain>
    </source>
</reference>
<evidence type="ECO:0000313" key="5">
    <source>
        <dbReference type="EMBL" id="PIG86799.1"/>
    </source>
</evidence>
<reference evidence="5 6" key="1">
    <citation type="submission" date="2017-05" db="EMBL/GenBank/DDBJ databases">
        <title>Genome sequence for an aflatoxigenic pathogen of Argentinian peanut, Aspergillus arachidicola.</title>
        <authorList>
            <person name="Moore G."/>
            <person name="Beltz S.B."/>
            <person name="Mack B.M."/>
        </authorList>
    </citation>
    <scope>NUCLEOTIDE SEQUENCE [LARGE SCALE GENOMIC DNA]</scope>
    <source>
        <strain evidence="5 6">CBS 117610</strain>
    </source>
</reference>
<protein>
    <recommendedName>
        <fullName evidence="7">GPI anchored protein</fullName>
    </recommendedName>
</protein>
<evidence type="ECO:0000256" key="1">
    <source>
        <dbReference type="SAM" id="MobiDB-lite"/>
    </source>
</evidence>
<accession>A0A2G7G1S3</accession>
<keyword evidence="2" id="KW-0472">Membrane</keyword>
<keyword evidence="3" id="KW-0732">Signal</keyword>
<dbReference type="EMBL" id="NEXV01000221">
    <property type="protein sequence ID" value="PIG86799.1"/>
    <property type="molecule type" value="Genomic_DNA"/>
</dbReference>
<feature type="region of interest" description="Disordered" evidence="1">
    <location>
        <begin position="159"/>
        <end position="181"/>
    </location>
</feature>
<dbReference type="AlphaFoldDB" id="A0A2G7G1S3"/>
<feature type="transmembrane region" description="Helical" evidence="2">
    <location>
        <begin position="185"/>
        <end position="208"/>
    </location>
</feature>
<keyword evidence="6" id="KW-1185">Reference proteome</keyword>
<dbReference type="STRING" id="656916.A0A2G7G1S3"/>
<keyword evidence="2" id="KW-1133">Transmembrane helix</keyword>
<evidence type="ECO:0000313" key="4">
    <source>
        <dbReference type="EMBL" id="KAE8345991.1"/>
    </source>
</evidence>
<name>A0A2G7G1S3_9EURO</name>
<feature type="signal peptide" evidence="3">
    <location>
        <begin position="1"/>
        <end position="20"/>
    </location>
</feature>
<feature type="chain" id="PRO_5040579790" description="GPI anchored protein" evidence="3">
    <location>
        <begin position="21"/>
        <end position="286"/>
    </location>
</feature>
<dbReference type="OrthoDB" id="5215637at2759"/>
<keyword evidence="2" id="KW-0812">Transmembrane</keyword>